<accession>A0AAE3RCC3</accession>
<feature type="domain" description="HTH araC/xylS-type" evidence="4">
    <location>
        <begin position="200"/>
        <end position="310"/>
    </location>
</feature>
<dbReference type="Proteomes" id="UP001232063">
    <property type="component" value="Unassembled WGS sequence"/>
</dbReference>
<dbReference type="EMBL" id="JASJOU010000017">
    <property type="protein sequence ID" value="MDJ1505609.1"/>
    <property type="molecule type" value="Genomic_DNA"/>
</dbReference>
<proteinExistence type="predicted"/>
<evidence type="ECO:0000313" key="5">
    <source>
        <dbReference type="EMBL" id="MDJ1505609.1"/>
    </source>
</evidence>
<dbReference type="PROSITE" id="PS01124">
    <property type="entry name" value="HTH_ARAC_FAMILY_2"/>
    <property type="match status" value="1"/>
</dbReference>
<evidence type="ECO:0000313" key="6">
    <source>
        <dbReference type="Proteomes" id="UP001232063"/>
    </source>
</evidence>
<sequence>MKTASLTELYEEITLCTHTDLTALLPSDIQNQVGHFNLFDINNLFKNIQQTPASPYPCRSFYKISLTIGASQVIYPNKVFDIKQAALIFSTPKMPFYWHPFEMNLSGKFCVFTAEFLQPLKSGVVLDELPIFDENEYPVFVLSDEQCMRAMAIFQRMQEELKSDYAYKYDLLRTYVLELIHFGQKLQPATTLHPTHSASARITSLFIELLEQQFPIETPQQQVRLRTAKEYADVLAVHVNHLNKILKQETGRTTTDLISERIAQEAQVLLKKTHWTMAEISDSLGFTDVAHFSHFFKRQTLLSPAAFRAEGNTRKPKSDRGLIYTKDGLRYTKQI</sequence>
<keyword evidence="1" id="KW-0805">Transcription regulation</keyword>
<name>A0AAE3RCC3_9BACT</name>
<keyword evidence="3" id="KW-0804">Transcription</keyword>
<dbReference type="InterPro" id="IPR009057">
    <property type="entry name" value="Homeodomain-like_sf"/>
</dbReference>
<dbReference type="Gene3D" id="1.10.10.60">
    <property type="entry name" value="Homeodomain-like"/>
    <property type="match status" value="1"/>
</dbReference>
<reference evidence="5" key="1">
    <citation type="submission" date="2023-05" db="EMBL/GenBank/DDBJ databases">
        <authorList>
            <person name="Zhang X."/>
        </authorList>
    </citation>
    <scope>NUCLEOTIDE SEQUENCE</scope>
    <source>
        <strain evidence="5">BD1B2-1</strain>
    </source>
</reference>
<dbReference type="PANTHER" id="PTHR43280">
    <property type="entry name" value="ARAC-FAMILY TRANSCRIPTIONAL REGULATOR"/>
    <property type="match status" value="1"/>
</dbReference>
<keyword evidence="6" id="KW-1185">Reference proteome</keyword>
<evidence type="ECO:0000256" key="1">
    <source>
        <dbReference type="ARBA" id="ARBA00023015"/>
    </source>
</evidence>
<protein>
    <submittedName>
        <fullName evidence="5">Helix-turn-helix transcriptional regulator</fullName>
    </submittedName>
</protein>
<dbReference type="GO" id="GO:0043565">
    <property type="term" value="F:sequence-specific DNA binding"/>
    <property type="evidence" value="ECO:0007669"/>
    <property type="project" value="InterPro"/>
</dbReference>
<evidence type="ECO:0000259" key="4">
    <source>
        <dbReference type="PROSITE" id="PS01124"/>
    </source>
</evidence>
<comment type="caution">
    <text evidence="5">The sequence shown here is derived from an EMBL/GenBank/DDBJ whole genome shotgun (WGS) entry which is preliminary data.</text>
</comment>
<evidence type="ECO:0000256" key="2">
    <source>
        <dbReference type="ARBA" id="ARBA00023125"/>
    </source>
</evidence>
<dbReference type="InterPro" id="IPR018060">
    <property type="entry name" value="HTH_AraC"/>
</dbReference>
<evidence type="ECO:0000256" key="3">
    <source>
        <dbReference type="ARBA" id="ARBA00023163"/>
    </source>
</evidence>
<dbReference type="GO" id="GO:0003700">
    <property type="term" value="F:DNA-binding transcription factor activity"/>
    <property type="evidence" value="ECO:0007669"/>
    <property type="project" value="InterPro"/>
</dbReference>
<keyword evidence="2" id="KW-0238">DNA-binding</keyword>
<dbReference type="AlphaFoldDB" id="A0AAE3RCC3"/>
<organism evidence="5 6">
    <name type="scientific">Xanthocytophaga agilis</name>
    <dbReference type="NCBI Taxonomy" id="3048010"/>
    <lineage>
        <taxon>Bacteria</taxon>
        <taxon>Pseudomonadati</taxon>
        <taxon>Bacteroidota</taxon>
        <taxon>Cytophagia</taxon>
        <taxon>Cytophagales</taxon>
        <taxon>Rhodocytophagaceae</taxon>
        <taxon>Xanthocytophaga</taxon>
    </lineage>
</organism>
<gene>
    <name evidence="5" type="ORF">QNI22_33445</name>
</gene>
<dbReference type="PANTHER" id="PTHR43280:SF32">
    <property type="entry name" value="TRANSCRIPTIONAL REGULATORY PROTEIN"/>
    <property type="match status" value="1"/>
</dbReference>
<dbReference type="Pfam" id="PF12833">
    <property type="entry name" value="HTH_18"/>
    <property type="match status" value="1"/>
</dbReference>
<dbReference type="SMART" id="SM00342">
    <property type="entry name" value="HTH_ARAC"/>
    <property type="match status" value="1"/>
</dbReference>
<dbReference type="RefSeq" id="WP_314517813.1">
    <property type="nucleotide sequence ID" value="NZ_JASJOU010000017.1"/>
</dbReference>
<dbReference type="SUPFAM" id="SSF46689">
    <property type="entry name" value="Homeodomain-like"/>
    <property type="match status" value="1"/>
</dbReference>